<evidence type="ECO:0000313" key="2">
    <source>
        <dbReference type="EMBL" id="GBN11686.1"/>
    </source>
</evidence>
<evidence type="ECO:0000313" key="3">
    <source>
        <dbReference type="Proteomes" id="UP000499080"/>
    </source>
</evidence>
<organism evidence="2 3">
    <name type="scientific">Araneus ventricosus</name>
    <name type="common">Orbweaver spider</name>
    <name type="synonym">Epeira ventricosa</name>
    <dbReference type="NCBI Taxonomy" id="182803"/>
    <lineage>
        <taxon>Eukaryota</taxon>
        <taxon>Metazoa</taxon>
        <taxon>Ecdysozoa</taxon>
        <taxon>Arthropoda</taxon>
        <taxon>Chelicerata</taxon>
        <taxon>Arachnida</taxon>
        <taxon>Araneae</taxon>
        <taxon>Araneomorphae</taxon>
        <taxon>Entelegynae</taxon>
        <taxon>Araneoidea</taxon>
        <taxon>Araneidae</taxon>
        <taxon>Araneus</taxon>
    </lineage>
</organism>
<feature type="domain" description="Cathepsin propeptide inhibitor" evidence="1">
    <location>
        <begin position="1"/>
        <end position="50"/>
    </location>
</feature>
<gene>
    <name evidence="2" type="ORF">AVEN_173268_1</name>
</gene>
<name>A0A4Y2LDK4_ARAVE</name>
<dbReference type="InterPro" id="IPR013201">
    <property type="entry name" value="Prot_inhib_I29"/>
</dbReference>
<feature type="non-terminal residue" evidence="2">
    <location>
        <position position="1"/>
    </location>
</feature>
<proteinExistence type="predicted"/>
<dbReference type="Gene3D" id="1.10.287.2250">
    <property type="match status" value="1"/>
</dbReference>
<protein>
    <recommendedName>
        <fullName evidence="1">Cathepsin propeptide inhibitor domain-containing protein</fullName>
    </recommendedName>
</protein>
<dbReference type="OrthoDB" id="6424705at2759"/>
<dbReference type="AlphaFoldDB" id="A0A4Y2LDK4"/>
<dbReference type="Pfam" id="PF08246">
    <property type="entry name" value="Inhibitor_I29"/>
    <property type="match status" value="1"/>
</dbReference>
<dbReference type="InterPro" id="IPR038765">
    <property type="entry name" value="Papain-like_cys_pep_sf"/>
</dbReference>
<dbReference type="SUPFAM" id="SSF54001">
    <property type="entry name" value="Cysteine proteinases"/>
    <property type="match status" value="1"/>
</dbReference>
<dbReference type="EMBL" id="BGPR01198621">
    <property type="protein sequence ID" value="GBN11686.1"/>
    <property type="molecule type" value="Genomic_DNA"/>
</dbReference>
<keyword evidence="3" id="KW-1185">Reference proteome</keyword>
<evidence type="ECO:0000259" key="1">
    <source>
        <dbReference type="Pfam" id="PF08246"/>
    </source>
</evidence>
<accession>A0A4Y2LDK4</accession>
<comment type="caution">
    <text evidence="2">The sequence shown here is derived from an EMBL/GenBank/DDBJ whole genome shotgun (WGS) entry which is preliminary data.</text>
</comment>
<dbReference type="Proteomes" id="UP000499080">
    <property type="component" value="Unassembled WGS sequence"/>
</dbReference>
<sequence length="66" mass="8106">KRYSKRYPDDEEVQRRRLWESKLLEYLIHNLKADLGLATYRRGLNAYSDYVRDKHLDFNLGKYLKN</sequence>
<reference evidence="2 3" key="1">
    <citation type="journal article" date="2019" name="Sci. Rep.">
        <title>Orb-weaving spider Araneus ventricosus genome elucidates the spidroin gene catalogue.</title>
        <authorList>
            <person name="Kono N."/>
            <person name="Nakamura H."/>
            <person name="Ohtoshi R."/>
            <person name="Moran D.A.P."/>
            <person name="Shinohara A."/>
            <person name="Yoshida Y."/>
            <person name="Fujiwara M."/>
            <person name="Mori M."/>
            <person name="Tomita M."/>
            <person name="Arakawa K."/>
        </authorList>
    </citation>
    <scope>NUCLEOTIDE SEQUENCE [LARGE SCALE GENOMIC DNA]</scope>
</reference>